<dbReference type="Pfam" id="PF07734">
    <property type="entry name" value="FBA_1"/>
    <property type="match status" value="1"/>
</dbReference>
<reference evidence="3" key="1">
    <citation type="submission" date="2025-08" db="UniProtKB">
        <authorList>
            <consortium name="RefSeq"/>
        </authorList>
    </citation>
    <scope>IDENTIFICATION</scope>
    <source>
        <tissue evidence="3">Young leaves</tissue>
    </source>
</reference>
<dbReference type="SUPFAM" id="SSF81383">
    <property type="entry name" value="F-box domain"/>
    <property type="match status" value="1"/>
</dbReference>
<dbReference type="AlphaFoldDB" id="A0A6J1G1S8"/>
<gene>
    <name evidence="3" type="primary">LOC111449868</name>
</gene>
<dbReference type="InterPro" id="IPR017451">
    <property type="entry name" value="F-box-assoc_interact_dom"/>
</dbReference>
<dbReference type="PANTHER" id="PTHR31672">
    <property type="entry name" value="BNACNNG10540D PROTEIN"/>
    <property type="match status" value="1"/>
</dbReference>
<dbReference type="CDD" id="cd22157">
    <property type="entry name" value="F-box_AtFBW1-like"/>
    <property type="match status" value="1"/>
</dbReference>
<dbReference type="RefSeq" id="XP_022945729.1">
    <property type="nucleotide sequence ID" value="XM_023089961.1"/>
</dbReference>
<dbReference type="PROSITE" id="PS50181">
    <property type="entry name" value="FBOX"/>
    <property type="match status" value="1"/>
</dbReference>
<dbReference type="PANTHER" id="PTHR31672:SF13">
    <property type="entry name" value="F-BOX PROTEIN CPR30-LIKE"/>
    <property type="match status" value="1"/>
</dbReference>
<dbReference type="GeneID" id="111449868"/>
<name>A0A6J1G1S8_CUCMO</name>
<dbReference type="NCBIfam" id="TIGR01640">
    <property type="entry name" value="F_box_assoc_1"/>
    <property type="match status" value="1"/>
</dbReference>
<dbReference type="InterPro" id="IPR036047">
    <property type="entry name" value="F-box-like_dom_sf"/>
</dbReference>
<proteinExistence type="predicted"/>
<dbReference type="InterPro" id="IPR050796">
    <property type="entry name" value="SCF_F-box_component"/>
</dbReference>
<evidence type="ECO:0000259" key="1">
    <source>
        <dbReference type="PROSITE" id="PS50181"/>
    </source>
</evidence>
<dbReference type="InterPro" id="IPR006527">
    <property type="entry name" value="F-box-assoc_dom_typ1"/>
</dbReference>
<dbReference type="Proteomes" id="UP000504609">
    <property type="component" value="Unplaced"/>
</dbReference>
<sequence>MATLKDLSTMLLIEILSRLPSESLFQLKSVCKFWYALINDPINFSFQDKCILMERKVMVNSENFTYIPSILKFSLTPGRSMSICDLHSPFRDCACFNICGYSHGLFCLSNDRVIFLFNMMTEKFHKLPLSILHFGDVYDIDYSATNAVGFGYDSKSRDFKVVRVVEFGNKYGETDFTYRVEIDLRKERWREIESPICGVVSGSFPYEMHHEGTYYWWAFKEGGTNIIHTFDMSEEIFGEISVPNNVAEEDEKYISMGILNGSIVIFHYPVTGNGKTFDIWKMEKDVVSWSKLLIIGPIFGVQKPLLFVNSDELLMDANEGQVICYNIKTHMTNVLPIKGLPSVYGTCYFDFDLQDERESHMNFQV</sequence>
<dbReference type="Pfam" id="PF00646">
    <property type="entry name" value="F-box"/>
    <property type="match status" value="1"/>
</dbReference>
<organism evidence="2 3">
    <name type="scientific">Cucurbita moschata</name>
    <name type="common">Winter crookneck squash</name>
    <name type="synonym">Cucurbita pepo var. moschata</name>
    <dbReference type="NCBI Taxonomy" id="3662"/>
    <lineage>
        <taxon>Eukaryota</taxon>
        <taxon>Viridiplantae</taxon>
        <taxon>Streptophyta</taxon>
        <taxon>Embryophyta</taxon>
        <taxon>Tracheophyta</taxon>
        <taxon>Spermatophyta</taxon>
        <taxon>Magnoliopsida</taxon>
        <taxon>eudicotyledons</taxon>
        <taxon>Gunneridae</taxon>
        <taxon>Pentapetalae</taxon>
        <taxon>rosids</taxon>
        <taxon>fabids</taxon>
        <taxon>Cucurbitales</taxon>
        <taxon>Cucurbitaceae</taxon>
        <taxon>Cucurbiteae</taxon>
        <taxon>Cucurbita</taxon>
    </lineage>
</organism>
<protein>
    <submittedName>
        <fullName evidence="3">F-box protein CPR30-like</fullName>
    </submittedName>
</protein>
<evidence type="ECO:0000313" key="3">
    <source>
        <dbReference type="RefSeq" id="XP_022945729.1"/>
    </source>
</evidence>
<keyword evidence="2" id="KW-1185">Reference proteome</keyword>
<evidence type="ECO:0000313" key="2">
    <source>
        <dbReference type="Proteomes" id="UP000504609"/>
    </source>
</evidence>
<dbReference type="InterPro" id="IPR001810">
    <property type="entry name" value="F-box_dom"/>
</dbReference>
<feature type="domain" description="F-box" evidence="1">
    <location>
        <begin position="1"/>
        <end position="49"/>
    </location>
</feature>
<dbReference type="SMART" id="SM00256">
    <property type="entry name" value="FBOX"/>
    <property type="match status" value="1"/>
</dbReference>
<accession>A0A6J1G1S8</accession>
<dbReference type="Gene3D" id="1.20.1280.50">
    <property type="match status" value="1"/>
</dbReference>
<dbReference type="KEGG" id="cmos:111449868"/>
<dbReference type="SUPFAM" id="SSF101898">
    <property type="entry name" value="NHL repeat"/>
    <property type="match status" value="1"/>
</dbReference>